<dbReference type="Pfam" id="PF02770">
    <property type="entry name" value="Acyl-CoA_dh_M"/>
    <property type="match status" value="1"/>
</dbReference>
<evidence type="ECO:0000313" key="15">
    <source>
        <dbReference type="Proteomes" id="UP001589867"/>
    </source>
</evidence>
<name>A0ABV6M913_9ACTN</name>
<dbReference type="InterPro" id="IPR037069">
    <property type="entry name" value="AcylCoA_DH/ox_N_sf"/>
</dbReference>
<dbReference type="Pfam" id="PF02771">
    <property type="entry name" value="Acyl-CoA_dh_N"/>
    <property type="match status" value="1"/>
</dbReference>
<evidence type="ECO:0000256" key="4">
    <source>
        <dbReference type="ARBA" id="ARBA00022630"/>
    </source>
</evidence>
<evidence type="ECO:0000256" key="1">
    <source>
        <dbReference type="ARBA" id="ARBA00001974"/>
    </source>
</evidence>
<dbReference type="Proteomes" id="UP001589867">
    <property type="component" value="Unassembled WGS sequence"/>
</dbReference>
<feature type="domain" description="Acyl-CoA dehydrogenase/oxidase C-terminal" evidence="11">
    <location>
        <begin position="230"/>
        <end position="378"/>
    </location>
</feature>
<dbReference type="Gene3D" id="1.10.540.10">
    <property type="entry name" value="Acyl-CoA dehydrogenase/oxidase, N-terminal domain"/>
    <property type="match status" value="1"/>
</dbReference>
<dbReference type="Gene3D" id="1.20.140.10">
    <property type="entry name" value="Butyryl-CoA Dehydrogenase, subunit A, domain 3"/>
    <property type="match status" value="1"/>
</dbReference>
<dbReference type="EMBL" id="JBHLUH010000056">
    <property type="protein sequence ID" value="MFC0531180.1"/>
    <property type="molecule type" value="Genomic_DNA"/>
</dbReference>
<reference evidence="14 15" key="1">
    <citation type="submission" date="2024-09" db="EMBL/GenBank/DDBJ databases">
        <authorList>
            <person name="Sun Q."/>
            <person name="Mori K."/>
        </authorList>
    </citation>
    <scope>NUCLEOTIDE SEQUENCE [LARGE SCALE GENOMIC DNA]</scope>
    <source>
        <strain evidence="14 15">TBRC 3947</strain>
    </source>
</reference>
<dbReference type="InterPro" id="IPR006089">
    <property type="entry name" value="Acyl-CoA_DH_CS"/>
</dbReference>
<comment type="cofactor">
    <cofactor evidence="1 10">
        <name>FAD</name>
        <dbReference type="ChEBI" id="CHEBI:57692"/>
    </cofactor>
</comment>
<evidence type="ECO:0000256" key="3">
    <source>
        <dbReference type="ARBA" id="ARBA00009347"/>
    </source>
</evidence>
<comment type="function">
    <text evidence="7">Catalyzes the dehydrogenation at the alpha-beta position of ACP-bound acyl chains. This results in the introduction of a double bond in the lipidic chain, which is further transferred to the epsilon-amino group of lysine residue in the mycobactin core by MbtK.</text>
</comment>
<evidence type="ECO:0000256" key="5">
    <source>
        <dbReference type="ARBA" id="ARBA00022827"/>
    </source>
</evidence>
<dbReference type="SUPFAM" id="SSF47203">
    <property type="entry name" value="Acyl-CoA dehydrogenase C-terminal domain-like"/>
    <property type="match status" value="1"/>
</dbReference>
<dbReference type="SUPFAM" id="SSF56645">
    <property type="entry name" value="Acyl-CoA dehydrogenase NM domain-like"/>
    <property type="match status" value="1"/>
</dbReference>
<evidence type="ECO:0000256" key="6">
    <source>
        <dbReference type="ARBA" id="ARBA00023002"/>
    </source>
</evidence>
<evidence type="ECO:0000259" key="13">
    <source>
        <dbReference type="Pfam" id="PF02771"/>
    </source>
</evidence>
<dbReference type="InterPro" id="IPR036250">
    <property type="entry name" value="AcylCo_DH-like_C"/>
</dbReference>
<comment type="similarity">
    <text evidence="3 10">Belongs to the acyl-CoA dehydrogenase family.</text>
</comment>
<feature type="domain" description="Acyl-CoA oxidase/dehydrogenase middle" evidence="12">
    <location>
        <begin position="123"/>
        <end position="218"/>
    </location>
</feature>
<keyword evidence="6 10" id="KW-0560">Oxidoreductase</keyword>
<dbReference type="InterPro" id="IPR006091">
    <property type="entry name" value="Acyl-CoA_Oxase/DH_mid-dom"/>
</dbReference>
<accession>A0ABV6M913</accession>
<comment type="pathway">
    <text evidence="2">Siderophore biosynthesis; mycobactin biosynthesis.</text>
</comment>
<protein>
    <recommendedName>
        <fullName evidence="8">Acyl-[acyl-carrier-protein] dehydrogenase MbtN</fullName>
    </recommendedName>
    <alternativeName>
        <fullName evidence="9">Mycobactin synthase protein N</fullName>
    </alternativeName>
</protein>
<dbReference type="PROSITE" id="PS00072">
    <property type="entry name" value="ACYL_COA_DH_1"/>
    <property type="match status" value="1"/>
</dbReference>
<keyword evidence="5 10" id="KW-0274">FAD</keyword>
<dbReference type="RefSeq" id="WP_377255124.1">
    <property type="nucleotide sequence ID" value="NZ_JBHLUH010000056.1"/>
</dbReference>
<evidence type="ECO:0000313" key="14">
    <source>
        <dbReference type="EMBL" id="MFC0531180.1"/>
    </source>
</evidence>
<evidence type="ECO:0000256" key="9">
    <source>
        <dbReference type="ARBA" id="ARBA00042660"/>
    </source>
</evidence>
<evidence type="ECO:0000259" key="11">
    <source>
        <dbReference type="Pfam" id="PF00441"/>
    </source>
</evidence>
<dbReference type="InterPro" id="IPR050741">
    <property type="entry name" value="Acyl-CoA_dehydrogenase"/>
</dbReference>
<dbReference type="Gene3D" id="2.40.110.10">
    <property type="entry name" value="Butyryl-CoA Dehydrogenase, subunit A, domain 2"/>
    <property type="match status" value="1"/>
</dbReference>
<proteinExistence type="inferred from homology"/>
<organism evidence="14 15">
    <name type="scientific">Phytohabitans kaempferiae</name>
    <dbReference type="NCBI Taxonomy" id="1620943"/>
    <lineage>
        <taxon>Bacteria</taxon>
        <taxon>Bacillati</taxon>
        <taxon>Actinomycetota</taxon>
        <taxon>Actinomycetes</taxon>
        <taxon>Micromonosporales</taxon>
        <taxon>Micromonosporaceae</taxon>
    </lineage>
</organism>
<comment type="caution">
    <text evidence="14">The sequence shown here is derived from an EMBL/GenBank/DDBJ whole genome shotgun (WGS) entry which is preliminary data.</text>
</comment>
<evidence type="ECO:0000256" key="7">
    <source>
        <dbReference type="ARBA" id="ARBA00037085"/>
    </source>
</evidence>
<dbReference type="InterPro" id="IPR046373">
    <property type="entry name" value="Acyl-CoA_Oxase/DH_mid-dom_sf"/>
</dbReference>
<dbReference type="InterPro" id="IPR009100">
    <property type="entry name" value="AcylCoA_DH/oxidase_NM_dom_sf"/>
</dbReference>
<evidence type="ECO:0000256" key="8">
    <source>
        <dbReference type="ARBA" id="ARBA00040394"/>
    </source>
</evidence>
<evidence type="ECO:0000259" key="12">
    <source>
        <dbReference type="Pfam" id="PF02770"/>
    </source>
</evidence>
<evidence type="ECO:0000256" key="10">
    <source>
        <dbReference type="RuleBase" id="RU362125"/>
    </source>
</evidence>
<dbReference type="Pfam" id="PF00441">
    <property type="entry name" value="Acyl-CoA_dh_1"/>
    <property type="match status" value="1"/>
</dbReference>
<gene>
    <name evidence="14" type="ORF">ACFFIA_26410</name>
</gene>
<dbReference type="InterPro" id="IPR009075">
    <property type="entry name" value="AcylCo_DH/oxidase_C"/>
</dbReference>
<dbReference type="PROSITE" id="PS00073">
    <property type="entry name" value="ACYL_COA_DH_2"/>
    <property type="match status" value="1"/>
</dbReference>
<dbReference type="PANTHER" id="PTHR48083:SF20">
    <property type="entry name" value="LONG-CHAIN SPECIFIC ACYL-COA DEHYDROGENASE, MITOCHONDRIAL"/>
    <property type="match status" value="1"/>
</dbReference>
<dbReference type="PANTHER" id="PTHR48083">
    <property type="entry name" value="MEDIUM-CHAIN SPECIFIC ACYL-COA DEHYDROGENASE, MITOCHONDRIAL-RELATED"/>
    <property type="match status" value="1"/>
</dbReference>
<feature type="domain" description="Acyl-CoA dehydrogenase/oxidase N-terminal" evidence="13">
    <location>
        <begin position="10"/>
        <end position="119"/>
    </location>
</feature>
<keyword evidence="4 10" id="KW-0285">Flavoprotein</keyword>
<keyword evidence="15" id="KW-1185">Reference proteome</keyword>
<evidence type="ECO:0000256" key="2">
    <source>
        <dbReference type="ARBA" id="ARBA00005102"/>
    </source>
</evidence>
<dbReference type="InterPro" id="IPR013786">
    <property type="entry name" value="AcylCoA_DH/ox_N"/>
</dbReference>
<sequence>MDQHLYEPVHAEFRELCREFLAREAVPHHAAWEEAGTVDREVWRKAGAAGLLGMDVDEAYGGGGQRDFRFNAVLVEEIVTSGCSGLGFALHNDVVAPYLTDLTTEDQRKRWLPGFCSGDIVTAIAMSEPGAGSDLAGVRTSAVRDGDSWVLNGQKTFITNGDMADLVVVVAKTAPDEGAHGVSLFAVERGTPGFSRGRRLEKVGLKANDTAELFFDECRVPADNLIGTENHGFYHLMGNLPRERLGIAVAAVAACERLLAITLEYARDREAFGRPIGKFQHNRFLLAELDTEVTIARTFLDHCVREYNAGRLTVVDAAKAKWWTTELQNRVADRCVQLHGGYGYMLEYPVAKAWLDSRVQTIYGGTTEIMKEIIGRSLGL</sequence>